<proteinExistence type="predicted"/>
<dbReference type="EMBL" id="FOKU01000005">
    <property type="protein sequence ID" value="SFC04525.1"/>
    <property type="molecule type" value="Genomic_DNA"/>
</dbReference>
<dbReference type="EMBL" id="FRAT01000007">
    <property type="protein sequence ID" value="SHL11693.1"/>
    <property type="molecule type" value="Genomic_DNA"/>
</dbReference>
<keyword evidence="4" id="KW-1185">Reference proteome</keyword>
<accession>A0A1M6Y0R5</accession>
<dbReference type="AlphaFoldDB" id="A0A1M6Y0R5"/>
<evidence type="ECO:0000313" key="3">
    <source>
        <dbReference type="Proteomes" id="UP000184031"/>
    </source>
</evidence>
<dbReference type="Proteomes" id="UP000198940">
    <property type="component" value="Unassembled WGS sequence"/>
</dbReference>
<evidence type="ECO:0000313" key="2">
    <source>
        <dbReference type="EMBL" id="SHL11693.1"/>
    </source>
</evidence>
<dbReference type="STRING" id="1055723.SAMN05216293_2674"/>
<reference evidence="2 3" key="1">
    <citation type="submission" date="2016-11" db="EMBL/GenBank/DDBJ databases">
        <authorList>
            <person name="Varghese N."/>
            <person name="Submissions S."/>
        </authorList>
    </citation>
    <scope>NUCLEOTIDE SEQUENCE [LARGE SCALE GENOMIC DNA]</scope>
    <source>
        <strain evidence="2 3">CGMCC 1.12174</strain>
        <strain evidence="1 4">DSM 26351</strain>
    </source>
</reference>
<evidence type="ECO:0000313" key="1">
    <source>
        <dbReference type="EMBL" id="SFC04525.1"/>
    </source>
</evidence>
<name>A0A1M6Y0R5_9FLAO</name>
<sequence length="200" mass="23671">MSFFCCHTKVKLKGIADFKGSAIHFKGQEDAFLVYLKDQVQLMKAATIAQLKKELQFRSQDEVMQLCLRLARFKKENKELLTYLLFEAENEESYIEAVKQEMDEMFSEINVNSFFYIKKSVRKILRTLKKYIRYSGDKATEVELLLYFCEKLNGFSPSIRRNTTLLNLYQRQLEYIEKKIPLLHEDLQHDYGLVLRGLKP</sequence>
<protein>
    <submittedName>
        <fullName evidence="2">Uncharacterized protein</fullName>
    </submittedName>
</protein>
<dbReference type="Proteomes" id="UP000184031">
    <property type="component" value="Unassembled WGS sequence"/>
</dbReference>
<comment type="caution">
    <text evidence="2">The sequence shown here is derived from an EMBL/GenBank/DDBJ whole genome shotgun (WGS) entry which is preliminary data.</text>
</comment>
<evidence type="ECO:0000313" key="4">
    <source>
        <dbReference type="Proteomes" id="UP000198940"/>
    </source>
</evidence>
<organism evidence="2 3">
    <name type="scientific">Flagellimonas taeanensis</name>
    <dbReference type="NCBI Taxonomy" id="1005926"/>
    <lineage>
        <taxon>Bacteria</taxon>
        <taxon>Pseudomonadati</taxon>
        <taxon>Bacteroidota</taxon>
        <taxon>Flavobacteriia</taxon>
        <taxon>Flavobacteriales</taxon>
        <taxon>Flavobacteriaceae</taxon>
        <taxon>Flagellimonas</taxon>
    </lineage>
</organism>
<gene>
    <name evidence="1" type="ORF">SAMN04487891_10573</name>
    <name evidence="2" type="ORF">SAMN05216293_2674</name>
</gene>